<dbReference type="InterPro" id="IPR050563">
    <property type="entry name" value="4-hydroxybenzoyl-CoA_TE"/>
</dbReference>
<organism evidence="3 4">
    <name type="scientific">Eubacterium cellulosolvens (strain ATCC 43171 / JCM 9499 / 6)</name>
    <name type="common">Cillobacterium cellulosolvens</name>
    <dbReference type="NCBI Taxonomy" id="633697"/>
    <lineage>
        <taxon>Bacteria</taxon>
        <taxon>Bacillati</taxon>
        <taxon>Bacillota</taxon>
        <taxon>Clostridia</taxon>
        <taxon>Eubacteriales</taxon>
        <taxon>Eubacteriaceae</taxon>
        <taxon>Eubacterium</taxon>
    </lineage>
</organism>
<dbReference type="PANTHER" id="PTHR31793:SF27">
    <property type="entry name" value="NOVEL THIOESTERASE SUPERFAMILY DOMAIN AND SAPOSIN A-TYPE DOMAIN CONTAINING PROTEIN (0610012H03RIK)"/>
    <property type="match status" value="1"/>
</dbReference>
<dbReference type="SUPFAM" id="SSF54637">
    <property type="entry name" value="Thioesterase/thiol ester dehydrase-isomerase"/>
    <property type="match status" value="1"/>
</dbReference>
<proteinExistence type="inferred from homology"/>
<dbReference type="OrthoDB" id="9800856at2"/>
<protein>
    <submittedName>
        <fullName evidence="3">Acyl-CoA thioester hydrolase, YbgC/YbaW family</fullName>
    </submittedName>
</protein>
<dbReference type="Gene3D" id="3.10.129.10">
    <property type="entry name" value="Hotdog Thioesterase"/>
    <property type="match status" value="1"/>
</dbReference>
<reference evidence="3 4" key="2">
    <citation type="submission" date="2012-02" db="EMBL/GenBank/DDBJ databases">
        <title>Improved High-Quality Draft sequence of Eubacterium cellulosolvens 6.</title>
        <authorList>
            <consortium name="US DOE Joint Genome Institute"/>
            <person name="Lucas S."/>
            <person name="Han J."/>
            <person name="Lapidus A."/>
            <person name="Cheng J.-F."/>
            <person name="Goodwin L."/>
            <person name="Pitluck S."/>
            <person name="Peters L."/>
            <person name="Mikhailova N."/>
            <person name="Gu W."/>
            <person name="Detter J.C."/>
            <person name="Han C."/>
            <person name="Tapia R."/>
            <person name="Land M."/>
            <person name="Hauser L."/>
            <person name="Kyrpides N."/>
            <person name="Ivanova N."/>
            <person name="Pagani I."/>
            <person name="Johnson E."/>
            <person name="Mukhopadhyay B."/>
            <person name="Anderson I."/>
            <person name="Woyke T."/>
        </authorList>
    </citation>
    <scope>NUCLEOTIDE SEQUENCE [LARGE SCALE GENOMIC DNA]</scope>
    <source>
        <strain evidence="3 4">6</strain>
    </source>
</reference>
<evidence type="ECO:0000313" key="4">
    <source>
        <dbReference type="Proteomes" id="UP000005753"/>
    </source>
</evidence>
<dbReference type="AlphaFoldDB" id="I5AXL1"/>
<dbReference type="NCBIfam" id="TIGR00051">
    <property type="entry name" value="YbgC/FadM family acyl-CoA thioesterase"/>
    <property type="match status" value="1"/>
</dbReference>
<dbReference type="CDD" id="cd00586">
    <property type="entry name" value="4HBT"/>
    <property type="match status" value="1"/>
</dbReference>
<gene>
    <name evidence="3" type="ORF">EubceDRAFT1_2835</name>
</gene>
<evidence type="ECO:0000313" key="3">
    <source>
        <dbReference type="EMBL" id="EIM58534.1"/>
    </source>
</evidence>
<dbReference type="GO" id="GO:0047617">
    <property type="term" value="F:fatty acyl-CoA hydrolase activity"/>
    <property type="evidence" value="ECO:0007669"/>
    <property type="project" value="TreeGrafter"/>
</dbReference>
<evidence type="ECO:0000256" key="2">
    <source>
        <dbReference type="ARBA" id="ARBA00022801"/>
    </source>
</evidence>
<sequence length="139" mass="16397">MDFVYTHTVQYYETDKMGITHHSNYIRWMEEARVDFLSKIGWDYEKMEEKGVISPVLSVTGDYKLSTTFPDKIRVRVSVREFRGVKMHLSYEMRNEEDKVVFCGTSSHAFLNPEGKPIRMKKEQPELYEVLSSLVENET</sequence>
<dbReference type="Pfam" id="PF13279">
    <property type="entry name" value="4HBT_2"/>
    <property type="match status" value="1"/>
</dbReference>
<dbReference type="InterPro" id="IPR029069">
    <property type="entry name" value="HotDog_dom_sf"/>
</dbReference>
<dbReference type="HOGENOM" id="CLU_101141_3_3_9"/>
<dbReference type="InterPro" id="IPR006684">
    <property type="entry name" value="YbgC/YbaW"/>
</dbReference>
<comment type="similarity">
    <text evidence="1">Belongs to the 4-hydroxybenzoyl-CoA thioesterase family.</text>
</comment>
<dbReference type="PANTHER" id="PTHR31793">
    <property type="entry name" value="4-HYDROXYBENZOYL-COA THIOESTERASE FAMILY MEMBER"/>
    <property type="match status" value="1"/>
</dbReference>
<accession>I5AXL1</accession>
<dbReference type="eggNOG" id="COG0824">
    <property type="taxonomic scope" value="Bacteria"/>
</dbReference>
<name>I5AXL1_EUBC6</name>
<keyword evidence="4" id="KW-1185">Reference proteome</keyword>
<dbReference type="PIRSF" id="PIRSF003230">
    <property type="entry name" value="YbgC"/>
    <property type="match status" value="1"/>
</dbReference>
<dbReference type="Proteomes" id="UP000005753">
    <property type="component" value="Chromosome"/>
</dbReference>
<keyword evidence="2 3" id="KW-0378">Hydrolase</keyword>
<dbReference type="STRING" id="633697.EubceDRAFT1_2835"/>
<evidence type="ECO:0000256" key="1">
    <source>
        <dbReference type="ARBA" id="ARBA00005953"/>
    </source>
</evidence>
<reference evidence="3 4" key="1">
    <citation type="submission" date="2010-08" db="EMBL/GenBank/DDBJ databases">
        <authorList>
            <consortium name="US DOE Joint Genome Institute (JGI-PGF)"/>
            <person name="Lucas S."/>
            <person name="Copeland A."/>
            <person name="Lapidus A."/>
            <person name="Cheng J.-F."/>
            <person name="Bruce D."/>
            <person name="Goodwin L."/>
            <person name="Pitluck S."/>
            <person name="Land M.L."/>
            <person name="Hauser L."/>
            <person name="Chang Y.-J."/>
            <person name="Anderson I.J."/>
            <person name="Johnson E."/>
            <person name="Mulhopadhyay B."/>
            <person name="Kyrpides N."/>
            <person name="Woyke T.J."/>
        </authorList>
    </citation>
    <scope>NUCLEOTIDE SEQUENCE [LARGE SCALE GENOMIC DNA]</scope>
    <source>
        <strain evidence="3 4">6</strain>
    </source>
</reference>
<dbReference type="EMBL" id="CM001487">
    <property type="protein sequence ID" value="EIM58534.1"/>
    <property type="molecule type" value="Genomic_DNA"/>
</dbReference>